<evidence type="ECO:0000313" key="2">
    <source>
        <dbReference type="Proteomes" id="UP001203410"/>
    </source>
</evidence>
<reference evidence="1 2" key="1">
    <citation type="submission" date="2022-05" db="EMBL/GenBank/DDBJ databases">
        <authorList>
            <person name="Jo J.-H."/>
            <person name="Im W.-T."/>
        </authorList>
    </citation>
    <scope>NUCLEOTIDE SEQUENCE [LARGE SCALE GENOMIC DNA]</scope>
    <source>
        <strain evidence="1 2">NSE70-1</strain>
    </source>
</reference>
<name>A0ABT0RXZ2_9SPHN</name>
<gene>
    <name evidence="1" type="ORF">LZ496_13015</name>
</gene>
<protein>
    <submittedName>
        <fullName evidence="1">Uncharacterized protein</fullName>
    </submittedName>
</protein>
<comment type="caution">
    <text evidence="1">The sequence shown here is derived from an EMBL/GenBank/DDBJ whole genome shotgun (WGS) entry which is preliminary data.</text>
</comment>
<keyword evidence="2" id="KW-1185">Reference proteome</keyword>
<dbReference type="EMBL" id="JAMGBA010000004">
    <property type="protein sequence ID" value="MCL6699698.1"/>
    <property type="molecule type" value="Genomic_DNA"/>
</dbReference>
<proteinExistence type="predicted"/>
<accession>A0ABT0RXZ2</accession>
<sequence length="74" mass="8336">MKIKSDRLRRISAEKDVLDTREIALDLMLRALELLDKDPGISPLVGPQLQLAIDRLAYSKPQDPCAWRTAASTF</sequence>
<evidence type="ECO:0000313" key="1">
    <source>
        <dbReference type="EMBL" id="MCL6699698.1"/>
    </source>
</evidence>
<dbReference type="RefSeq" id="WP_249905157.1">
    <property type="nucleotide sequence ID" value="NZ_JAMGBA010000004.1"/>
</dbReference>
<dbReference type="Proteomes" id="UP001203410">
    <property type="component" value="Unassembled WGS sequence"/>
</dbReference>
<organism evidence="1 2">
    <name type="scientific">Sphingomonas caseinilyticus</name>
    <dbReference type="NCBI Taxonomy" id="2908205"/>
    <lineage>
        <taxon>Bacteria</taxon>
        <taxon>Pseudomonadati</taxon>
        <taxon>Pseudomonadota</taxon>
        <taxon>Alphaproteobacteria</taxon>
        <taxon>Sphingomonadales</taxon>
        <taxon>Sphingomonadaceae</taxon>
        <taxon>Sphingomonas</taxon>
    </lineage>
</organism>